<gene>
    <name evidence="1" type="ORF">Vadar_007811</name>
</gene>
<name>A0ACB7X8N9_9ERIC</name>
<reference evidence="1 2" key="1">
    <citation type="journal article" date="2021" name="Hortic Res">
        <title>High-quality reference genome and annotation aids understanding of berry development for evergreen blueberry (Vaccinium darrowii).</title>
        <authorList>
            <person name="Yu J."/>
            <person name="Hulse-Kemp A.M."/>
            <person name="Babiker E."/>
            <person name="Staton M."/>
        </authorList>
    </citation>
    <scope>NUCLEOTIDE SEQUENCE [LARGE SCALE GENOMIC DNA]</scope>
    <source>
        <strain evidence="2">cv. NJ 8807/NJ 8810</strain>
        <tissue evidence="1">Young leaf</tissue>
    </source>
</reference>
<evidence type="ECO:0000313" key="2">
    <source>
        <dbReference type="Proteomes" id="UP000828048"/>
    </source>
</evidence>
<dbReference type="EMBL" id="CM037156">
    <property type="protein sequence ID" value="KAH7836954.1"/>
    <property type="molecule type" value="Genomic_DNA"/>
</dbReference>
<evidence type="ECO:0000313" key="1">
    <source>
        <dbReference type="EMBL" id="KAH7836954.1"/>
    </source>
</evidence>
<organism evidence="1 2">
    <name type="scientific">Vaccinium darrowii</name>
    <dbReference type="NCBI Taxonomy" id="229202"/>
    <lineage>
        <taxon>Eukaryota</taxon>
        <taxon>Viridiplantae</taxon>
        <taxon>Streptophyta</taxon>
        <taxon>Embryophyta</taxon>
        <taxon>Tracheophyta</taxon>
        <taxon>Spermatophyta</taxon>
        <taxon>Magnoliopsida</taxon>
        <taxon>eudicotyledons</taxon>
        <taxon>Gunneridae</taxon>
        <taxon>Pentapetalae</taxon>
        <taxon>asterids</taxon>
        <taxon>Ericales</taxon>
        <taxon>Ericaceae</taxon>
        <taxon>Vaccinioideae</taxon>
        <taxon>Vaccinieae</taxon>
        <taxon>Vaccinium</taxon>
    </lineage>
</organism>
<proteinExistence type="predicted"/>
<sequence>MDVNGLEANPSYGEIEEIEDEIDKRFKNFKKFDIISDPPFDHQFENRKPTNKHSLFPISRSLTKKLQQEWKILETNLPNSILVRAYKNRIDLMRAVILGPPNTPYYHCLFFFDILFPSNYPTCPPKLFYLSQGLDSNNPSLQPDGTVLLSLLETGGGWDPKQSNLLQVLVSIQCLVLNSKPNLSESEEQEYNRNALIFTCKAVVQTLERPPRDFEDFVAGHFRQRAHAILMNYKEHMDESEGMTQLFIKLLRALEATGAYCKHHLSQAILEKESTEERSTNEGILSRFFTKGKKLAYSLT</sequence>
<protein>
    <submittedName>
        <fullName evidence="1">Uncharacterized protein</fullName>
    </submittedName>
</protein>
<dbReference type="Proteomes" id="UP000828048">
    <property type="component" value="Chromosome 6"/>
</dbReference>
<accession>A0ACB7X8N9</accession>
<comment type="caution">
    <text evidence="1">The sequence shown here is derived from an EMBL/GenBank/DDBJ whole genome shotgun (WGS) entry which is preliminary data.</text>
</comment>
<keyword evidence="2" id="KW-1185">Reference proteome</keyword>